<evidence type="ECO:0000256" key="2">
    <source>
        <dbReference type="ARBA" id="ARBA00012438"/>
    </source>
</evidence>
<dbReference type="SMART" id="SM00388">
    <property type="entry name" value="HisKA"/>
    <property type="match status" value="1"/>
</dbReference>
<dbReference type="PANTHER" id="PTHR43047">
    <property type="entry name" value="TWO-COMPONENT HISTIDINE PROTEIN KINASE"/>
    <property type="match status" value="1"/>
</dbReference>
<protein>
    <recommendedName>
        <fullName evidence="2">histidine kinase</fullName>
        <ecNumber evidence="2">2.7.13.3</ecNumber>
    </recommendedName>
</protein>
<dbReference type="InterPro" id="IPR036890">
    <property type="entry name" value="HATPase_C_sf"/>
</dbReference>
<evidence type="ECO:0000313" key="10">
    <source>
        <dbReference type="Proteomes" id="UP000198381"/>
    </source>
</evidence>
<evidence type="ECO:0000256" key="1">
    <source>
        <dbReference type="ARBA" id="ARBA00000085"/>
    </source>
</evidence>
<evidence type="ECO:0000259" key="8">
    <source>
        <dbReference type="PROSITE" id="PS50109"/>
    </source>
</evidence>
<gene>
    <name evidence="9" type="ORF">B0A81_14305</name>
</gene>
<proteinExistence type="predicted"/>
<evidence type="ECO:0000256" key="6">
    <source>
        <dbReference type="SAM" id="Coils"/>
    </source>
</evidence>
<keyword evidence="7" id="KW-0472">Membrane</keyword>
<keyword evidence="3" id="KW-0597">Phosphoprotein</keyword>
<dbReference type="CDD" id="cd00082">
    <property type="entry name" value="HisKA"/>
    <property type="match status" value="1"/>
</dbReference>
<keyword evidence="4" id="KW-0808">Transferase</keyword>
<feature type="transmembrane region" description="Helical" evidence="7">
    <location>
        <begin position="278"/>
        <end position="297"/>
    </location>
</feature>
<feature type="domain" description="Histidine kinase" evidence="8">
    <location>
        <begin position="328"/>
        <end position="548"/>
    </location>
</feature>
<accession>A0ABX4CS69</accession>
<dbReference type="EMBL" id="MUHD01000027">
    <property type="protein sequence ID" value="OXB05436.1"/>
    <property type="molecule type" value="Genomic_DNA"/>
</dbReference>
<dbReference type="SUPFAM" id="SSF47384">
    <property type="entry name" value="Homodimeric domain of signal transducing histidine kinase"/>
    <property type="match status" value="1"/>
</dbReference>
<dbReference type="InterPro" id="IPR005467">
    <property type="entry name" value="His_kinase_dom"/>
</dbReference>
<keyword evidence="7" id="KW-1133">Transmembrane helix</keyword>
<reference evidence="9 10" key="1">
    <citation type="submission" date="2016-11" db="EMBL/GenBank/DDBJ databases">
        <title>Whole genomes of Flavobacteriaceae.</title>
        <authorList>
            <person name="Stine C."/>
            <person name="Li C."/>
            <person name="Tadesse D."/>
        </authorList>
    </citation>
    <scope>NUCLEOTIDE SEQUENCE [LARGE SCALE GENOMIC DNA]</scope>
    <source>
        <strain evidence="9 10">CCUG 60112</strain>
    </source>
</reference>
<feature type="coiled-coil region" evidence="6">
    <location>
        <begin position="218"/>
        <end position="245"/>
    </location>
</feature>
<organism evidence="9 10">
    <name type="scientific">Flavobacterium plurextorum</name>
    <dbReference type="NCBI Taxonomy" id="1114867"/>
    <lineage>
        <taxon>Bacteria</taxon>
        <taxon>Pseudomonadati</taxon>
        <taxon>Bacteroidota</taxon>
        <taxon>Flavobacteriia</taxon>
        <taxon>Flavobacteriales</taxon>
        <taxon>Flavobacteriaceae</taxon>
        <taxon>Flavobacterium</taxon>
    </lineage>
</organism>
<keyword evidence="5" id="KW-0418">Kinase</keyword>
<dbReference type="Gene3D" id="3.30.565.10">
    <property type="entry name" value="Histidine kinase-like ATPase, C-terminal domain"/>
    <property type="match status" value="1"/>
</dbReference>
<dbReference type="Pfam" id="PF00512">
    <property type="entry name" value="HisKA"/>
    <property type="match status" value="1"/>
</dbReference>
<dbReference type="InterPro" id="IPR036097">
    <property type="entry name" value="HisK_dim/P_sf"/>
</dbReference>
<evidence type="ECO:0000256" key="7">
    <source>
        <dbReference type="SAM" id="Phobius"/>
    </source>
</evidence>
<evidence type="ECO:0000256" key="3">
    <source>
        <dbReference type="ARBA" id="ARBA00022553"/>
    </source>
</evidence>
<dbReference type="InterPro" id="IPR003594">
    <property type="entry name" value="HATPase_dom"/>
</dbReference>
<dbReference type="InterPro" id="IPR004358">
    <property type="entry name" value="Sig_transdc_His_kin-like_C"/>
</dbReference>
<name>A0ABX4CS69_9FLAO</name>
<dbReference type="PRINTS" id="PR00344">
    <property type="entry name" value="BCTRLSENSOR"/>
</dbReference>
<evidence type="ECO:0000256" key="4">
    <source>
        <dbReference type="ARBA" id="ARBA00022679"/>
    </source>
</evidence>
<comment type="caution">
    <text evidence="9">The sequence shown here is derived from an EMBL/GenBank/DDBJ whole genome shotgun (WGS) entry which is preliminary data.</text>
</comment>
<keyword evidence="7" id="KW-0812">Transmembrane</keyword>
<comment type="catalytic activity">
    <reaction evidence="1">
        <text>ATP + protein L-histidine = ADP + protein N-phospho-L-histidine.</text>
        <dbReference type="EC" id="2.7.13.3"/>
    </reaction>
</comment>
<dbReference type="SMART" id="SM00387">
    <property type="entry name" value="HATPase_c"/>
    <property type="match status" value="1"/>
</dbReference>
<dbReference type="PROSITE" id="PS50109">
    <property type="entry name" value="HIS_KIN"/>
    <property type="match status" value="1"/>
</dbReference>
<dbReference type="Proteomes" id="UP000198381">
    <property type="component" value="Unassembled WGS sequence"/>
</dbReference>
<dbReference type="EC" id="2.7.13.3" evidence="2"/>
<evidence type="ECO:0000256" key="5">
    <source>
        <dbReference type="ARBA" id="ARBA00022777"/>
    </source>
</evidence>
<dbReference type="Gene3D" id="1.10.287.130">
    <property type="match status" value="1"/>
</dbReference>
<dbReference type="InterPro" id="IPR003661">
    <property type="entry name" value="HisK_dim/P_dom"/>
</dbReference>
<dbReference type="Pfam" id="PF02518">
    <property type="entry name" value="HATPase_c"/>
    <property type="match status" value="1"/>
</dbReference>
<evidence type="ECO:0000313" key="9">
    <source>
        <dbReference type="EMBL" id="OXB05436.1"/>
    </source>
</evidence>
<dbReference type="SUPFAM" id="SSF55874">
    <property type="entry name" value="ATPase domain of HSP90 chaperone/DNA topoisomerase II/histidine kinase"/>
    <property type="match status" value="1"/>
</dbReference>
<sequence length="549" mass="61854">MLQIIAIVIWNNETSNETVMSKALSSMNSMNKISGFTSKINNSFLNSQKSFTNYTANKNKASLEQYTASLNEVSRLLDSLSLLTKNNKEFENILLEKKHSEANIQTLKSEIDSIISLQHNPDKEGVSNVFKLNKFEYKKILDSIKTDTYTKVDSVSKKGLFSRLGAALAGKTDVQKEQLNVTVTMKYKDKVVTGSIEDQIANLFNTTNTYYEGQFKNLKKHFENLKNQDSKLTELNNKLLALESEIMPVYNKSLNALQESTQKQLQNQYDSNKITRSYTLAVLIVLMLIISITIFYFTRMAFQYEKRLIVAQNQIKESLNFKNRIMGMISHEIRSPLSLISIYSKMISSSIKDAEIKETFQSIQFTTNSLLLLANQILEYSKDENRLLKLNNKNFQLKSEINQIVSSMGSLVESKGNKIAVKSNLADYEVFSDAVKIHQLFYNIIGNANKFTKEGLIAIAIDVEKTGDKKLNLKVAIQDNGSGISENDLKNIFELYYQGTVSGKVNDLGVGLGLNLCKEIVELFGGEINVESKQGNGTKVSFNLILNLA</sequence>
<keyword evidence="10" id="KW-1185">Reference proteome</keyword>
<keyword evidence="6" id="KW-0175">Coiled coil</keyword>